<protein>
    <recommendedName>
        <fullName evidence="3">Transcriptional regulator</fullName>
    </recommendedName>
</protein>
<evidence type="ECO:0000313" key="1">
    <source>
        <dbReference type="EMBL" id="ACB27160.1"/>
    </source>
</evidence>
<evidence type="ECO:0008006" key="3">
    <source>
        <dbReference type="Google" id="ProtNLM"/>
    </source>
</evidence>
<proteinExistence type="predicted"/>
<gene>
    <name evidence="1" type="ordered locus">Mrad2831_5203</name>
</gene>
<dbReference type="KEGG" id="mrd:Mrad2831_5203"/>
<reference evidence="1 2" key="1">
    <citation type="submission" date="2008-03" db="EMBL/GenBank/DDBJ databases">
        <title>Complete sequence of chromosome of Methylobacterium radiotolerans JCM 2831.</title>
        <authorList>
            <consortium name="US DOE Joint Genome Institute"/>
            <person name="Copeland A."/>
            <person name="Lucas S."/>
            <person name="Lapidus A."/>
            <person name="Glavina del Rio T."/>
            <person name="Dalin E."/>
            <person name="Tice H."/>
            <person name="Bruce D."/>
            <person name="Goodwin L."/>
            <person name="Pitluck S."/>
            <person name="Kiss H."/>
            <person name="Brettin T."/>
            <person name="Detter J.C."/>
            <person name="Han C."/>
            <person name="Kuske C.R."/>
            <person name="Schmutz J."/>
            <person name="Larimer F."/>
            <person name="Land M."/>
            <person name="Hauser L."/>
            <person name="Kyrpides N."/>
            <person name="Mikhailova N."/>
            <person name="Marx C.J."/>
            <person name="Richardson P."/>
        </authorList>
    </citation>
    <scope>NUCLEOTIDE SEQUENCE [LARGE SCALE GENOMIC DNA]</scope>
    <source>
        <strain evidence="2">ATCC 27329 / DSM 1819 / JCM 2831 / NBRC 15690 / NCIMB 10815 / 0-1</strain>
    </source>
</reference>
<dbReference type="HOGENOM" id="CLU_2917383_0_0_5"/>
<organism evidence="1 2">
    <name type="scientific">Methylobacterium radiotolerans (strain ATCC 27329 / DSM 1819 / JCM 2831 / NBRC 15690 / NCIMB 10815 / 0-1)</name>
    <dbReference type="NCBI Taxonomy" id="426355"/>
    <lineage>
        <taxon>Bacteria</taxon>
        <taxon>Pseudomonadati</taxon>
        <taxon>Pseudomonadota</taxon>
        <taxon>Alphaproteobacteria</taxon>
        <taxon>Hyphomicrobiales</taxon>
        <taxon>Methylobacteriaceae</taxon>
        <taxon>Methylobacterium</taxon>
    </lineage>
</organism>
<dbReference type="STRING" id="426355.Mrad2831_5203"/>
<dbReference type="EMBL" id="CP001001">
    <property type="protein sequence ID" value="ACB27160.1"/>
    <property type="molecule type" value="Genomic_DNA"/>
</dbReference>
<dbReference type="AlphaFoldDB" id="B1LW97"/>
<accession>B1LW97</accession>
<sequence>MHACAAVGGQRAWARMHRVAPSYVSSVVSGDVEPGPKILIALGLRRDEPTYRPMEPTDADQ</sequence>
<evidence type="ECO:0000313" key="2">
    <source>
        <dbReference type="Proteomes" id="UP000006589"/>
    </source>
</evidence>
<dbReference type="Proteomes" id="UP000006589">
    <property type="component" value="Chromosome"/>
</dbReference>
<name>B1LW97_METRJ</name>